<dbReference type="FunFam" id="3.30.565.10:FF:000006">
    <property type="entry name" value="Sensor histidine kinase WalK"/>
    <property type="match status" value="1"/>
</dbReference>
<keyword evidence="4" id="KW-0597">Phosphoprotein</keyword>
<dbReference type="RefSeq" id="WP_271011764.1">
    <property type="nucleotide sequence ID" value="NZ_JAQIFT010000033.1"/>
</dbReference>
<feature type="domain" description="HAMP" evidence="13">
    <location>
        <begin position="112"/>
        <end position="160"/>
    </location>
</feature>
<dbReference type="SMART" id="SM00387">
    <property type="entry name" value="HATPase_c"/>
    <property type="match status" value="1"/>
</dbReference>
<evidence type="ECO:0000256" key="3">
    <source>
        <dbReference type="ARBA" id="ARBA00012438"/>
    </source>
</evidence>
<dbReference type="GO" id="GO:0005886">
    <property type="term" value="C:plasma membrane"/>
    <property type="evidence" value="ECO:0007669"/>
    <property type="project" value="TreeGrafter"/>
</dbReference>
<dbReference type="PROSITE" id="PS50109">
    <property type="entry name" value="HIS_KIN"/>
    <property type="match status" value="1"/>
</dbReference>
<evidence type="ECO:0000259" key="12">
    <source>
        <dbReference type="PROSITE" id="PS50109"/>
    </source>
</evidence>
<keyword evidence="6 11" id="KW-0812">Transmembrane</keyword>
<keyword evidence="14" id="KW-0547">Nucleotide-binding</keyword>
<dbReference type="Gene3D" id="1.10.287.130">
    <property type="match status" value="1"/>
</dbReference>
<gene>
    <name evidence="14" type="ORF">PBV87_07795</name>
</gene>
<evidence type="ECO:0000313" key="15">
    <source>
        <dbReference type="Proteomes" id="UP001169242"/>
    </source>
</evidence>
<feature type="domain" description="Histidine kinase" evidence="12">
    <location>
        <begin position="168"/>
        <end position="381"/>
    </location>
</feature>
<dbReference type="Gene3D" id="6.10.340.10">
    <property type="match status" value="1"/>
</dbReference>
<keyword evidence="10 11" id="KW-0472">Membrane</keyword>
<evidence type="ECO:0000256" key="1">
    <source>
        <dbReference type="ARBA" id="ARBA00000085"/>
    </source>
</evidence>
<organism evidence="14 15">
    <name type="scientific">Holtiella tumoricola</name>
    <dbReference type="NCBI Taxonomy" id="3018743"/>
    <lineage>
        <taxon>Bacteria</taxon>
        <taxon>Bacillati</taxon>
        <taxon>Bacillota</taxon>
        <taxon>Clostridia</taxon>
        <taxon>Lachnospirales</taxon>
        <taxon>Cellulosilyticaceae</taxon>
        <taxon>Holtiella</taxon>
    </lineage>
</organism>
<protein>
    <recommendedName>
        <fullName evidence="3">histidine kinase</fullName>
        <ecNumber evidence="3">2.7.13.3</ecNumber>
    </recommendedName>
</protein>
<keyword evidence="14" id="KW-0067">ATP-binding</keyword>
<keyword evidence="7" id="KW-0418">Kinase</keyword>
<dbReference type="InterPro" id="IPR036097">
    <property type="entry name" value="HisK_dim/P_sf"/>
</dbReference>
<dbReference type="EMBL" id="JAQIFT010000033">
    <property type="protein sequence ID" value="MDA3731377.1"/>
    <property type="molecule type" value="Genomic_DNA"/>
</dbReference>
<keyword evidence="5" id="KW-0808">Transferase</keyword>
<dbReference type="SMART" id="SM00304">
    <property type="entry name" value="HAMP"/>
    <property type="match status" value="1"/>
</dbReference>
<dbReference type="PANTHER" id="PTHR45436:SF5">
    <property type="entry name" value="SENSOR HISTIDINE KINASE TRCS"/>
    <property type="match status" value="1"/>
</dbReference>
<evidence type="ECO:0000256" key="4">
    <source>
        <dbReference type="ARBA" id="ARBA00022553"/>
    </source>
</evidence>
<keyword evidence="9" id="KW-0902">Two-component regulatory system</keyword>
<evidence type="ECO:0000256" key="6">
    <source>
        <dbReference type="ARBA" id="ARBA00022692"/>
    </source>
</evidence>
<keyword evidence="15" id="KW-1185">Reference proteome</keyword>
<evidence type="ECO:0000259" key="13">
    <source>
        <dbReference type="PROSITE" id="PS50885"/>
    </source>
</evidence>
<dbReference type="InterPro" id="IPR003661">
    <property type="entry name" value="HisK_dim/P_dom"/>
</dbReference>
<name>A0AA42DLN1_9FIRM</name>
<dbReference type="Pfam" id="PF00512">
    <property type="entry name" value="HisKA"/>
    <property type="match status" value="1"/>
</dbReference>
<reference evidence="14" key="1">
    <citation type="journal article" date="2023" name="Int. J. Syst. Evol. Microbiol.">
        <title>&lt;i&gt;Holtiella tumoricola&lt;/i&gt; gen. nov. sp. nov., isolated from a human clinical sample.</title>
        <authorList>
            <person name="Allen-Vercoe E."/>
            <person name="Daigneault M.C."/>
            <person name="Vancuren S.J."/>
            <person name="Cochrane K."/>
            <person name="O'Neal L.L."/>
            <person name="Sankaranarayanan K."/>
            <person name="Lawson P.A."/>
        </authorList>
    </citation>
    <scope>NUCLEOTIDE SEQUENCE</scope>
    <source>
        <strain evidence="14">CC70A</strain>
    </source>
</reference>
<dbReference type="AlphaFoldDB" id="A0AA42DLN1"/>
<evidence type="ECO:0000256" key="7">
    <source>
        <dbReference type="ARBA" id="ARBA00022777"/>
    </source>
</evidence>
<dbReference type="Gene3D" id="3.30.565.10">
    <property type="entry name" value="Histidine kinase-like ATPase, C-terminal domain"/>
    <property type="match status" value="1"/>
</dbReference>
<evidence type="ECO:0000256" key="9">
    <source>
        <dbReference type="ARBA" id="ARBA00023012"/>
    </source>
</evidence>
<dbReference type="PANTHER" id="PTHR45436">
    <property type="entry name" value="SENSOR HISTIDINE KINASE YKOH"/>
    <property type="match status" value="1"/>
</dbReference>
<sequence length="405" mass="45351">MKERLSLQWKLTLMTALLIIVSCLSLSYFISKSTILYMDEIEDSVITIFPKELFSEDSSGDIELYLDTTANLSDKVKNTQVEFLGKSLLITSIITLISSALIYFIVGYALCPLQKLGRQIEDIQAKNMQQPIDLKSGSIEIIRLTDAFNGMLKRLNDAFSAQRQFSANAAHELRTPLAVMQTKVEVFEKNKNPVNDDYQEVISMVRTQTDRLSHVIDILLEMTELQSAKRSDHISLAELTEEVICDLVAVGDKKGVRITQKPGDAQITGSDTLIYRAIYNLIENAIKYNHQGGEVLVEIKENDEYARVIVSDTGAGIDKNDWEQIFEPFFRVDKSRSRAMGGAGLGLALVREIARQHGGDVYILQSSSQGTQIELSFLLGLHCKDICARCMSGETQHGQNHIYGR</sequence>
<dbReference type="SUPFAM" id="SSF47384">
    <property type="entry name" value="Homodimeric domain of signal transducing histidine kinase"/>
    <property type="match status" value="1"/>
</dbReference>
<dbReference type="SUPFAM" id="SSF55874">
    <property type="entry name" value="ATPase domain of HSP90 chaperone/DNA topoisomerase II/histidine kinase"/>
    <property type="match status" value="1"/>
</dbReference>
<evidence type="ECO:0000256" key="2">
    <source>
        <dbReference type="ARBA" id="ARBA00004370"/>
    </source>
</evidence>
<dbReference type="Proteomes" id="UP001169242">
    <property type="component" value="Unassembled WGS sequence"/>
</dbReference>
<dbReference type="InterPro" id="IPR004358">
    <property type="entry name" value="Sig_transdc_His_kin-like_C"/>
</dbReference>
<evidence type="ECO:0000256" key="10">
    <source>
        <dbReference type="ARBA" id="ARBA00023136"/>
    </source>
</evidence>
<dbReference type="Pfam" id="PF02518">
    <property type="entry name" value="HATPase_c"/>
    <property type="match status" value="1"/>
</dbReference>
<dbReference type="InterPro" id="IPR003660">
    <property type="entry name" value="HAMP_dom"/>
</dbReference>
<dbReference type="PROSITE" id="PS50885">
    <property type="entry name" value="HAMP"/>
    <property type="match status" value="1"/>
</dbReference>
<keyword evidence="8 11" id="KW-1133">Transmembrane helix</keyword>
<dbReference type="InterPro" id="IPR050428">
    <property type="entry name" value="TCS_sensor_his_kinase"/>
</dbReference>
<comment type="catalytic activity">
    <reaction evidence="1">
        <text>ATP + protein L-histidine = ADP + protein N-phospho-L-histidine.</text>
        <dbReference type="EC" id="2.7.13.3"/>
    </reaction>
</comment>
<dbReference type="InterPro" id="IPR036890">
    <property type="entry name" value="HATPase_C_sf"/>
</dbReference>
<comment type="subcellular location">
    <subcellularLocation>
        <location evidence="2">Membrane</location>
    </subcellularLocation>
</comment>
<dbReference type="EC" id="2.7.13.3" evidence="3"/>
<comment type="caution">
    <text evidence="14">The sequence shown here is derived from an EMBL/GenBank/DDBJ whole genome shotgun (WGS) entry which is preliminary data.</text>
</comment>
<dbReference type="CDD" id="cd06225">
    <property type="entry name" value="HAMP"/>
    <property type="match status" value="1"/>
</dbReference>
<dbReference type="GO" id="GO:0000155">
    <property type="term" value="F:phosphorelay sensor kinase activity"/>
    <property type="evidence" value="ECO:0007669"/>
    <property type="project" value="InterPro"/>
</dbReference>
<evidence type="ECO:0000313" key="14">
    <source>
        <dbReference type="EMBL" id="MDA3731377.1"/>
    </source>
</evidence>
<feature type="transmembrane region" description="Helical" evidence="11">
    <location>
        <begin position="88"/>
        <end position="111"/>
    </location>
</feature>
<dbReference type="InterPro" id="IPR005467">
    <property type="entry name" value="His_kinase_dom"/>
</dbReference>
<proteinExistence type="predicted"/>
<dbReference type="PRINTS" id="PR00344">
    <property type="entry name" value="BCTRLSENSOR"/>
</dbReference>
<evidence type="ECO:0000256" key="8">
    <source>
        <dbReference type="ARBA" id="ARBA00022989"/>
    </source>
</evidence>
<accession>A0AA42DLN1</accession>
<evidence type="ECO:0000256" key="5">
    <source>
        <dbReference type="ARBA" id="ARBA00022679"/>
    </source>
</evidence>
<dbReference type="PROSITE" id="PS51257">
    <property type="entry name" value="PROKAR_LIPOPROTEIN"/>
    <property type="match status" value="1"/>
</dbReference>
<dbReference type="SMART" id="SM00388">
    <property type="entry name" value="HisKA"/>
    <property type="match status" value="1"/>
</dbReference>
<evidence type="ECO:0000256" key="11">
    <source>
        <dbReference type="SAM" id="Phobius"/>
    </source>
</evidence>
<feature type="transmembrane region" description="Helical" evidence="11">
    <location>
        <begin position="12"/>
        <end position="30"/>
    </location>
</feature>
<dbReference type="InterPro" id="IPR003594">
    <property type="entry name" value="HATPase_dom"/>
</dbReference>
<dbReference type="GO" id="GO:0005524">
    <property type="term" value="F:ATP binding"/>
    <property type="evidence" value="ECO:0007669"/>
    <property type="project" value="UniProtKB-KW"/>
</dbReference>
<dbReference type="CDD" id="cd00082">
    <property type="entry name" value="HisKA"/>
    <property type="match status" value="1"/>
</dbReference>
<dbReference type="CDD" id="cd00075">
    <property type="entry name" value="HATPase"/>
    <property type="match status" value="1"/>
</dbReference>